<evidence type="ECO:0000256" key="3">
    <source>
        <dbReference type="ARBA" id="ARBA00022692"/>
    </source>
</evidence>
<feature type="transmembrane region" description="Helical" evidence="6">
    <location>
        <begin position="191"/>
        <end position="210"/>
    </location>
</feature>
<dbReference type="GO" id="GO:0016405">
    <property type="term" value="F:CoA-ligase activity"/>
    <property type="evidence" value="ECO:0007669"/>
    <property type="project" value="TreeGrafter"/>
</dbReference>
<dbReference type="Gene3D" id="1.20.1250.20">
    <property type="entry name" value="MFS general substrate transporter like domains"/>
    <property type="match status" value="1"/>
</dbReference>
<dbReference type="Pfam" id="PF01553">
    <property type="entry name" value="Acyltransferase"/>
    <property type="match status" value="1"/>
</dbReference>
<feature type="transmembrane region" description="Helical" evidence="6">
    <location>
        <begin position="849"/>
        <end position="870"/>
    </location>
</feature>
<evidence type="ECO:0000256" key="6">
    <source>
        <dbReference type="SAM" id="Phobius"/>
    </source>
</evidence>
<feature type="transmembrane region" description="Helical" evidence="6">
    <location>
        <begin position="309"/>
        <end position="329"/>
    </location>
</feature>
<feature type="transmembrane region" description="Helical" evidence="6">
    <location>
        <begin position="349"/>
        <end position="370"/>
    </location>
</feature>
<dbReference type="PANTHER" id="PTHR24096">
    <property type="entry name" value="LONG-CHAIN-FATTY-ACID--COA LIGASE"/>
    <property type="match status" value="1"/>
</dbReference>
<feature type="transmembrane region" description="Helical" evidence="6">
    <location>
        <begin position="284"/>
        <end position="302"/>
    </location>
</feature>
<evidence type="ECO:0000313" key="8">
    <source>
        <dbReference type="EMBL" id="QDT19596.1"/>
    </source>
</evidence>
<feature type="transmembrane region" description="Helical" evidence="6">
    <location>
        <begin position="245"/>
        <end position="264"/>
    </location>
</feature>
<feature type="transmembrane region" description="Helical" evidence="6">
    <location>
        <begin position="410"/>
        <end position="430"/>
    </location>
</feature>
<keyword evidence="2" id="KW-0436">Ligase</keyword>
<dbReference type="InterPro" id="IPR020845">
    <property type="entry name" value="AMP-binding_CS"/>
</dbReference>
<keyword evidence="3 6" id="KW-0812">Transmembrane</keyword>
<dbReference type="Gene3D" id="3.40.50.12780">
    <property type="entry name" value="N-terminal domain of ligase-like"/>
    <property type="match status" value="1"/>
</dbReference>
<comment type="similarity">
    <text evidence="1">Belongs to the ATP-dependent AMP-binding enzyme family.</text>
</comment>
<feature type="transmembrane region" description="Helical" evidence="6">
    <location>
        <begin position="115"/>
        <end position="133"/>
    </location>
</feature>
<feature type="transmembrane region" description="Helical" evidence="6">
    <location>
        <begin position="90"/>
        <end position="109"/>
    </location>
</feature>
<evidence type="ECO:0000256" key="1">
    <source>
        <dbReference type="ARBA" id="ARBA00006432"/>
    </source>
</evidence>
<keyword evidence="5 6" id="KW-0472">Membrane</keyword>
<proteinExistence type="inferred from homology"/>
<dbReference type="PANTHER" id="PTHR24096:SF149">
    <property type="entry name" value="AMP-BINDING DOMAIN-CONTAINING PROTEIN-RELATED"/>
    <property type="match status" value="1"/>
</dbReference>
<dbReference type="PROSITE" id="PS00455">
    <property type="entry name" value="AMP_BINDING"/>
    <property type="match status" value="1"/>
</dbReference>
<dbReference type="AlphaFoldDB" id="A0A517PJN9"/>
<feature type="transmembrane region" description="Helical" evidence="6">
    <location>
        <begin position="154"/>
        <end position="176"/>
    </location>
</feature>
<feature type="transmembrane region" description="Helical" evidence="6">
    <location>
        <begin position="382"/>
        <end position="404"/>
    </location>
</feature>
<feature type="transmembrane region" description="Helical" evidence="6">
    <location>
        <begin position="60"/>
        <end position="83"/>
    </location>
</feature>
<dbReference type="InterPro" id="IPR042099">
    <property type="entry name" value="ANL_N_sf"/>
</dbReference>
<dbReference type="SUPFAM" id="SSF103473">
    <property type="entry name" value="MFS general substrate transporter"/>
    <property type="match status" value="1"/>
</dbReference>
<name>A0A517PJN9_9PLAN</name>
<evidence type="ECO:0000256" key="5">
    <source>
        <dbReference type="ARBA" id="ARBA00023136"/>
    </source>
</evidence>
<dbReference type="EMBL" id="CP036266">
    <property type="protein sequence ID" value="QDT19596.1"/>
    <property type="molecule type" value="Genomic_DNA"/>
</dbReference>
<dbReference type="Proteomes" id="UP000320421">
    <property type="component" value="Chromosome"/>
</dbReference>
<evidence type="ECO:0000256" key="4">
    <source>
        <dbReference type="ARBA" id="ARBA00022989"/>
    </source>
</evidence>
<accession>A0A517PJN9</accession>
<dbReference type="InterPro" id="IPR002123">
    <property type="entry name" value="Plipid/glycerol_acylTrfase"/>
</dbReference>
<protein>
    <submittedName>
        <fullName evidence="8">Bifunctional protein Aas</fullName>
    </submittedName>
</protein>
<dbReference type="SUPFAM" id="SSF69593">
    <property type="entry name" value="Glycerol-3-phosphate (1)-acyltransferase"/>
    <property type="match status" value="1"/>
</dbReference>
<gene>
    <name evidence="8" type="primary">aas</name>
    <name evidence="8" type="ORF">HG66A1_13630</name>
</gene>
<dbReference type="Gene3D" id="3.30.300.30">
    <property type="match status" value="1"/>
</dbReference>
<evidence type="ECO:0000259" key="7">
    <source>
        <dbReference type="SMART" id="SM00563"/>
    </source>
</evidence>
<dbReference type="SUPFAM" id="SSF56801">
    <property type="entry name" value="Acetyl-CoA synthetase-like"/>
    <property type="match status" value="1"/>
</dbReference>
<dbReference type="CDD" id="cd07989">
    <property type="entry name" value="LPLAT_AGPAT-like"/>
    <property type="match status" value="1"/>
</dbReference>
<dbReference type="SMART" id="SM00563">
    <property type="entry name" value="PlsC"/>
    <property type="match status" value="1"/>
</dbReference>
<dbReference type="OrthoDB" id="9757771at2"/>
<evidence type="ECO:0000256" key="2">
    <source>
        <dbReference type="ARBA" id="ARBA00022598"/>
    </source>
</evidence>
<dbReference type="InterPro" id="IPR045851">
    <property type="entry name" value="AMP-bd_C_sf"/>
</dbReference>
<dbReference type="GO" id="GO:0022857">
    <property type="term" value="F:transmembrane transporter activity"/>
    <property type="evidence" value="ECO:0007669"/>
    <property type="project" value="InterPro"/>
</dbReference>
<reference evidence="8 9" key="1">
    <citation type="submission" date="2019-02" db="EMBL/GenBank/DDBJ databases">
        <title>Deep-cultivation of Planctomycetes and their phenomic and genomic characterization uncovers novel biology.</title>
        <authorList>
            <person name="Wiegand S."/>
            <person name="Jogler M."/>
            <person name="Boedeker C."/>
            <person name="Pinto D."/>
            <person name="Vollmers J."/>
            <person name="Rivas-Marin E."/>
            <person name="Kohn T."/>
            <person name="Peeters S.H."/>
            <person name="Heuer A."/>
            <person name="Rast P."/>
            <person name="Oberbeckmann S."/>
            <person name="Bunk B."/>
            <person name="Jeske O."/>
            <person name="Meyerdierks A."/>
            <person name="Storesund J.E."/>
            <person name="Kallscheuer N."/>
            <person name="Luecker S."/>
            <person name="Lage O.M."/>
            <person name="Pohl T."/>
            <person name="Merkel B.J."/>
            <person name="Hornburger P."/>
            <person name="Mueller R.-W."/>
            <person name="Bruemmer F."/>
            <person name="Labrenz M."/>
            <person name="Spormann A.M."/>
            <person name="Op den Camp H."/>
            <person name="Overmann J."/>
            <person name="Amann R."/>
            <person name="Jetten M.S.M."/>
            <person name="Mascher T."/>
            <person name="Medema M.H."/>
            <person name="Devos D.P."/>
            <person name="Kaster A.-K."/>
            <person name="Ovreas L."/>
            <person name="Rohde M."/>
            <person name="Galperin M.Y."/>
            <person name="Jogler C."/>
        </authorList>
    </citation>
    <scope>NUCLEOTIDE SEQUENCE [LARGE SCALE GENOMIC DNA]</scope>
    <source>
        <strain evidence="8 9">HG66A1</strain>
    </source>
</reference>
<dbReference type="RefSeq" id="WP_145181407.1">
    <property type="nucleotide sequence ID" value="NZ_CP036266.1"/>
</dbReference>
<dbReference type="CDD" id="cd06173">
    <property type="entry name" value="MFS_MefA_like"/>
    <property type="match status" value="1"/>
</dbReference>
<dbReference type="GO" id="GO:0016746">
    <property type="term" value="F:acyltransferase activity"/>
    <property type="evidence" value="ECO:0007669"/>
    <property type="project" value="InterPro"/>
</dbReference>
<dbReference type="InterPro" id="IPR011701">
    <property type="entry name" value="MFS"/>
</dbReference>
<sequence>MNSTVTAENSARAHGGRKGTLNSPSFLALLATQFLGAMNDNMFRWFIIPIGKPAIGDAEALSLGLACFTLPYLLLASVAGYLADRFSKRTVIIACKVAEILIMILGIWAIQIGNIYLLFSIVALMGCQSALFGPAKFGSIPEMLRDNRLSRGNGLMGLITVVSSALGFIAGNYLYYITQPSLENPGTFSDIQIAAFALIGVAALGTLVSLKIRKLPAAAPTREFPYNPAKETWHQMQLLRSSTPLLRTALGVAFFWMLASLAQMNVDTYGINELQLTQKDIGPLLGILVFGVALGSILAGIWSSGRIELGIVPLGAAGIVLTSLMLFFTGNSVGPGAENATSLHYSLSLLWLFLLGVSSGLFDIPLETFLQHRSDVETRGSVLAAANFLAFAFILVASFAFWVMQKHLELSASQIFMVLGLLTIPVGIYIFKLLPNATIRFMVWLVSCTIYKLRVKGLKNLPKKGGALLVANHVSWLDGIFLILTSTRPVRMIAYSTYVEAPWVAWLSRLYNTIPINVEDGPKALMKSIKSARNAIENGELVCIFAEGKLTRSGYLQPFQSGLMKIIKGTGAPVIPVYIDELWGSIFSFHGGKFFWKKPRRWPYPVSIRFGKPVLHPENEKHVQRVVQNLGVDAANFRKTYQMIPPRLFLRKCKSQRFQLKVSDSMGDERTGGMLLTGALVLRRLLNKFVLKPDEKMVGVLLPPSVGGCAVNASLAISGRVPINLNYTLSDSDINYCIQEAGIKTVLTSQKFLEKRPIEMDANVVLLDDLKTKVTLWDKLVSMFQAFVVPAWIIERITGLHRVKSDDLSTVIFTSGSTGLPKGVMLSHHNIISNINSADDLLQLSQKDCILGILPFFHSFGYTISLWMPFVRKMRSCYHFNPTDARTVGKMIEKYKATLFATTPTFLRHYLKRCTKEQFASMDVVITGAEKLPQSLAREFEEKFGIFPTEGYGTTELSPVAAVNVPPSRQLDPDEVSAKPGTVGRPIPCVMAKTVNPETMEDLPDGEEGLLFIKGPNVMKGYLNNPEKTAEVIIDGWYNTGDIATIDEDGFIAITGRQTRFSKIGGEMVPHLRIEEIITGIVSDPDAEEAEVEVAVTAVPDARKGERLIVLHKHLNKSVDEILKELAQSGIPNLWLPSSDSFLEVDAIPLLGTGKLDLARIKLLACEAFPVEVAS</sequence>
<dbReference type="NCBIfam" id="NF006386">
    <property type="entry name" value="PRK08633.1"/>
    <property type="match status" value="1"/>
</dbReference>
<keyword evidence="4 6" id="KW-1133">Transmembrane helix</keyword>
<evidence type="ECO:0000313" key="9">
    <source>
        <dbReference type="Proteomes" id="UP000320421"/>
    </source>
</evidence>
<dbReference type="InterPro" id="IPR036259">
    <property type="entry name" value="MFS_trans_sf"/>
</dbReference>
<feature type="transmembrane region" description="Helical" evidence="6">
    <location>
        <begin position="26"/>
        <end position="48"/>
    </location>
</feature>
<feature type="domain" description="Phospholipid/glycerol acyltransferase" evidence="7">
    <location>
        <begin position="467"/>
        <end position="582"/>
    </location>
</feature>
<dbReference type="Pfam" id="PF07690">
    <property type="entry name" value="MFS_1"/>
    <property type="match status" value="1"/>
</dbReference>
<dbReference type="Pfam" id="PF00501">
    <property type="entry name" value="AMP-binding"/>
    <property type="match status" value="1"/>
</dbReference>
<dbReference type="InterPro" id="IPR000873">
    <property type="entry name" value="AMP-dep_synth/lig_dom"/>
</dbReference>
<keyword evidence="9" id="KW-1185">Reference proteome</keyword>
<organism evidence="8 9">
    <name type="scientific">Gimesia chilikensis</name>
    <dbReference type="NCBI Taxonomy" id="2605989"/>
    <lineage>
        <taxon>Bacteria</taxon>
        <taxon>Pseudomonadati</taxon>
        <taxon>Planctomycetota</taxon>
        <taxon>Planctomycetia</taxon>
        <taxon>Planctomycetales</taxon>
        <taxon>Planctomycetaceae</taxon>
        <taxon>Gimesia</taxon>
    </lineage>
</organism>